<dbReference type="EMBL" id="JAMDMX010000136">
    <property type="protein sequence ID" value="MCY9697318.1"/>
    <property type="molecule type" value="Genomic_DNA"/>
</dbReference>
<comment type="caution">
    <text evidence="4">The sequence shown here is derived from an EMBL/GenBank/DDBJ whole genome shotgun (WGS) entry which is preliminary data.</text>
</comment>
<dbReference type="Pfam" id="PF12793">
    <property type="entry name" value="SgrR_N"/>
    <property type="match status" value="1"/>
</dbReference>
<sequence length="599" mass="69234">MKIRKHYLTLRRSFPDVHEEHPLEITLEELALHLDCTHRNMVLLLKRMQQEEWLTWLPKKGRGNRSTLIFHARKEDMLMEEAKELVAKQDLHSALELLQAAEHASSLREQFQVWLSGQFGFRTEVQGQRRTDILRFPLTQTIHALDPAAIHYAGESHLVNQLFDGLVRMDAKGDQILPHLAHAWDVDDSRTLWTFYLRKGVQFHHGHEMLASDVKYSLERLRRLAPRGLYSWAYAGINDITTPNETTVCIQLSERNELFLGFLTTNRASIVPADVCEAASGRMDKSPVGTGPFRLIGHEQGIWILEAFPAYFQGRGFLDRVEVWTLPENEQTELSAQKQPFQVMHNVRISDMEAQRWQQVRQSGMTTKFMTVNELKDGPLKDPFIREALNLGLNQSYLLEQLSGDVIEAASSFFLQPKQDTDRSNHVISTTAQLIEVKQLLASAGYKGDVLKLATIPQYEQDALLLQKMYAMSGILLEILLIPAEDFKGEQRMTADLLLFAVMLDEHRELRLYDMYKSMRQHAAPEVQTMLDDSLQLLRSESDPKRRMALLEQLESQLKQRHSLLFLYRKHLKTAYHPSIRGISLDSLGWVRFRDIWFT</sequence>
<dbReference type="PANTHER" id="PTHR30290">
    <property type="entry name" value="PERIPLASMIC BINDING COMPONENT OF ABC TRANSPORTER"/>
    <property type="match status" value="1"/>
</dbReference>
<dbReference type="PANTHER" id="PTHR30290:SF72">
    <property type="entry name" value="HTH-TYPE TRANSCRIPTIONAL REGULATOR SGRR"/>
    <property type="match status" value="1"/>
</dbReference>
<dbReference type="Proteomes" id="UP001527099">
    <property type="component" value="Unassembled WGS sequence"/>
</dbReference>
<evidence type="ECO:0000259" key="2">
    <source>
        <dbReference type="Pfam" id="PF00496"/>
    </source>
</evidence>
<organism evidence="4 5">
    <name type="scientific">Paenibacillus alginolyticus</name>
    <dbReference type="NCBI Taxonomy" id="59839"/>
    <lineage>
        <taxon>Bacteria</taxon>
        <taxon>Bacillati</taxon>
        <taxon>Bacillota</taxon>
        <taxon>Bacilli</taxon>
        <taxon>Bacillales</taxon>
        <taxon>Paenibacillaceae</taxon>
        <taxon>Paenibacillus</taxon>
    </lineage>
</organism>
<dbReference type="InterPro" id="IPR000914">
    <property type="entry name" value="SBP_5_dom"/>
</dbReference>
<dbReference type="InterPro" id="IPR025370">
    <property type="entry name" value="SgrR_HTH_N"/>
</dbReference>
<dbReference type="RefSeq" id="WP_268618101.1">
    <property type="nucleotide sequence ID" value="NZ_JAMDMX010000136.1"/>
</dbReference>
<evidence type="ECO:0000256" key="1">
    <source>
        <dbReference type="ARBA" id="ARBA00023125"/>
    </source>
</evidence>
<feature type="domain" description="Solute-binding protein family 5" evidence="2">
    <location>
        <begin position="176"/>
        <end position="501"/>
    </location>
</feature>
<dbReference type="Pfam" id="PF00496">
    <property type="entry name" value="SBP_bac_5"/>
    <property type="match status" value="1"/>
</dbReference>
<evidence type="ECO:0000313" key="5">
    <source>
        <dbReference type="Proteomes" id="UP001527099"/>
    </source>
</evidence>
<accession>A0ABT4GM81</accession>
<dbReference type="SUPFAM" id="SSF53850">
    <property type="entry name" value="Periplasmic binding protein-like II"/>
    <property type="match status" value="1"/>
</dbReference>
<evidence type="ECO:0000259" key="3">
    <source>
        <dbReference type="Pfam" id="PF12793"/>
    </source>
</evidence>
<keyword evidence="5" id="KW-1185">Reference proteome</keyword>
<proteinExistence type="predicted"/>
<feature type="domain" description="Transcriptional regulator SgrR N-terminal HTH" evidence="3">
    <location>
        <begin position="3"/>
        <end position="115"/>
    </location>
</feature>
<evidence type="ECO:0000313" key="4">
    <source>
        <dbReference type="EMBL" id="MCY9697318.1"/>
    </source>
</evidence>
<dbReference type="Gene3D" id="3.10.105.10">
    <property type="entry name" value="Dipeptide-binding Protein, Domain 3"/>
    <property type="match status" value="1"/>
</dbReference>
<keyword evidence="1" id="KW-0238">DNA-binding</keyword>
<name>A0ABT4GM81_9BACL</name>
<reference evidence="4 5" key="1">
    <citation type="submission" date="2022-05" db="EMBL/GenBank/DDBJ databases">
        <title>Genome Sequencing of Bee-Associated Microbes.</title>
        <authorList>
            <person name="Dunlap C."/>
        </authorList>
    </citation>
    <scope>NUCLEOTIDE SEQUENCE [LARGE SCALE GENOMIC DNA]</scope>
    <source>
        <strain evidence="4 5">NRRL B-14421</strain>
    </source>
</reference>
<protein>
    <submittedName>
        <fullName evidence="4">ABC transporter substrate-binding protein</fullName>
    </submittedName>
</protein>
<dbReference type="Gene3D" id="3.90.76.10">
    <property type="entry name" value="Dipeptide-binding Protein, Domain 1"/>
    <property type="match status" value="1"/>
</dbReference>
<gene>
    <name evidence="4" type="ORF">M5X19_31325</name>
</gene>
<dbReference type="InterPro" id="IPR039424">
    <property type="entry name" value="SBP_5"/>
</dbReference>
<dbReference type="Gene3D" id="3.40.190.10">
    <property type="entry name" value="Periplasmic binding protein-like II"/>
    <property type="match status" value="1"/>
</dbReference>